<keyword evidence="2" id="KW-1185">Reference proteome</keyword>
<comment type="caution">
    <text evidence="1">The sequence shown here is derived from an EMBL/GenBank/DDBJ whole genome shotgun (WGS) entry which is preliminary data.</text>
</comment>
<dbReference type="Proteomes" id="UP001181622">
    <property type="component" value="Unassembled WGS sequence"/>
</dbReference>
<accession>A0ABU1DBC0</accession>
<name>A0ABU1DBC0_9HYPH</name>
<evidence type="ECO:0000313" key="1">
    <source>
        <dbReference type="EMBL" id="MDR4305365.1"/>
    </source>
</evidence>
<dbReference type="InterPro" id="IPR036390">
    <property type="entry name" value="WH_DNA-bd_sf"/>
</dbReference>
<proteinExistence type="predicted"/>
<protein>
    <submittedName>
        <fullName evidence="1">Uncharacterized protein</fullName>
    </submittedName>
</protein>
<reference evidence="1" key="1">
    <citation type="submission" date="2020-10" db="EMBL/GenBank/DDBJ databases">
        <authorList>
            <person name="Abbas A."/>
            <person name="Razzaq R."/>
            <person name="Waqas M."/>
            <person name="Abbas N."/>
            <person name="Nielsen T.K."/>
            <person name="Hansen L.H."/>
            <person name="Hussain S."/>
            <person name="Shahid M."/>
        </authorList>
    </citation>
    <scope>NUCLEOTIDE SEQUENCE</scope>
    <source>
        <strain evidence="1">S14</strain>
    </source>
</reference>
<evidence type="ECO:0000313" key="2">
    <source>
        <dbReference type="Proteomes" id="UP001181622"/>
    </source>
</evidence>
<dbReference type="InterPro" id="IPR036388">
    <property type="entry name" value="WH-like_DNA-bd_sf"/>
</dbReference>
<sequence length="115" mass="12178">MTVARAGDDYDLNRRVEALEAAVFRLTAELDRLRGSAGEPAPSSLRSRSIVLAAITRRIEAEGGSAKLTTGAIAAEIGLHQTYVAAILKTLEAEGRVMAAGRRARVYRLPTAATG</sequence>
<dbReference type="Gene3D" id="1.10.10.10">
    <property type="entry name" value="Winged helix-like DNA-binding domain superfamily/Winged helix DNA-binding domain"/>
    <property type="match status" value="1"/>
</dbReference>
<dbReference type="EMBL" id="JADBEO010000003">
    <property type="protein sequence ID" value="MDR4305365.1"/>
    <property type="molecule type" value="Genomic_DNA"/>
</dbReference>
<dbReference type="RefSeq" id="WP_309388418.1">
    <property type="nucleotide sequence ID" value="NZ_JADBEO010000003.1"/>
</dbReference>
<dbReference type="SUPFAM" id="SSF46785">
    <property type="entry name" value="Winged helix' DNA-binding domain"/>
    <property type="match status" value="1"/>
</dbReference>
<gene>
    <name evidence="1" type="ORF">IHQ68_01850</name>
</gene>
<organism evidence="1 2">
    <name type="scientific">Chelatococcus sambhunathii</name>
    <dbReference type="NCBI Taxonomy" id="363953"/>
    <lineage>
        <taxon>Bacteria</taxon>
        <taxon>Pseudomonadati</taxon>
        <taxon>Pseudomonadota</taxon>
        <taxon>Alphaproteobacteria</taxon>
        <taxon>Hyphomicrobiales</taxon>
        <taxon>Chelatococcaceae</taxon>
        <taxon>Chelatococcus</taxon>
    </lineage>
</organism>